<dbReference type="RefSeq" id="YP_004009719.1">
    <property type="nucleotide sequence ID" value="NC_014661.1"/>
</dbReference>
<feature type="domain" description="DNA polymerase processivity factor" evidence="2">
    <location>
        <begin position="3"/>
        <end position="108"/>
    </location>
</feature>
<keyword evidence="5" id="KW-1185">Reference proteome</keyword>
<dbReference type="InterPro" id="IPR046389">
    <property type="entry name" value="Sliding_clamp_T4"/>
</dbReference>
<dbReference type="InterPro" id="IPR004190">
    <property type="entry name" value="DNA_pol_proc_fac"/>
</dbReference>
<protein>
    <recommendedName>
        <fullName evidence="1">Sliding clamp</fullName>
    </recommendedName>
    <alternativeName>
        <fullName evidence="1">DNA polymerase accessory protein Gp45</fullName>
    </alternativeName>
    <alternativeName>
        <fullName evidence="1">DNA polymerase clamp</fullName>
    </alternativeName>
</protein>
<dbReference type="InterPro" id="IPR046938">
    <property type="entry name" value="DNA_clamp_sf"/>
</dbReference>
<keyword evidence="1" id="KW-1195">Viral transcription</keyword>
<comment type="subunit">
    <text evidence="1">Homotrimer. Interacts with the viral DNA polymerase; this interaction constitutes the polymerase holoenzyme. Interacts with the sliding-clamp-loader; this interaction allows the sliding-clamp-loader to open the sliding clamp. Interacts with the viral DNA ligase. Part of the replicase complex that includes the DNA polymerase, the polymerase clamp, the clamp loader complex, the single-stranded DNA binding protein, the primase, the helicase and the helicase assembly factor. Interacts with the viral RNA polymerase (RNAP). Part of the transcription activation complex containing host RNAP, the viral RNA polymerase sigma-like factor, the late transcription coactivator, and the sliding clamp.</text>
</comment>
<evidence type="ECO:0000259" key="3">
    <source>
        <dbReference type="Pfam" id="PF09116"/>
    </source>
</evidence>
<name>E5E483_9CAUD</name>
<dbReference type="HAMAP" id="MF_04161">
    <property type="entry name" value="Sliding_clamp_T4"/>
    <property type="match status" value="1"/>
</dbReference>
<reference evidence="4 5" key="1">
    <citation type="journal article" date="2010" name="Virol. J.">
        <title>Genomes of the T4-related bacteriophages as windows on microbial genome evolution.</title>
        <authorList>
            <person name="Petrov V.M."/>
            <person name="Ratnayaka S."/>
            <person name="Nolan J.M."/>
            <person name="Miller E.S."/>
            <person name="Karam J.D."/>
        </authorList>
    </citation>
    <scope>NUCLEOTIDE SEQUENCE [LARGE SCALE GENOMIC DNA]</scope>
</reference>
<keyword evidence="1" id="KW-0235">DNA replication</keyword>
<evidence type="ECO:0000313" key="5">
    <source>
        <dbReference type="Proteomes" id="UP000008730"/>
    </source>
</evidence>
<feature type="domain" description="Sliding clamp C-terminal" evidence="3">
    <location>
        <begin position="116"/>
        <end position="222"/>
    </location>
</feature>
<dbReference type="EMBL" id="GU911519">
    <property type="protein sequence ID" value="ADG36067.1"/>
    <property type="molecule type" value="Genomic_DNA"/>
</dbReference>
<dbReference type="InterPro" id="IPR015200">
    <property type="entry name" value="Sliding_clamp_C"/>
</dbReference>
<dbReference type="Pfam" id="PF02916">
    <property type="entry name" value="DNA_PPF"/>
    <property type="match status" value="1"/>
</dbReference>
<comment type="similarity">
    <text evidence="1">Belongs to the Tevenvirinae sliding clamp family.</text>
</comment>
<evidence type="ECO:0000259" key="2">
    <source>
        <dbReference type="Pfam" id="PF02916"/>
    </source>
</evidence>
<evidence type="ECO:0000313" key="4">
    <source>
        <dbReference type="EMBL" id="ADG36067.1"/>
    </source>
</evidence>
<dbReference type="GO" id="GO:0030337">
    <property type="term" value="F:DNA polymerase processivity factor activity"/>
    <property type="evidence" value="ECO:0007669"/>
    <property type="project" value="UniProtKB-UniRule"/>
</dbReference>
<accession>E5E483</accession>
<dbReference type="GO" id="GO:0019083">
    <property type="term" value="P:viral transcription"/>
    <property type="evidence" value="ECO:0007669"/>
    <property type="project" value="UniProtKB-UniRule"/>
</dbReference>
<evidence type="ECO:0000256" key="1">
    <source>
        <dbReference type="HAMAP-Rule" id="MF_04161"/>
    </source>
</evidence>
<sequence length="228" mass="25014">MQLSKESLATLKNFATINGGIVLKPGQFVMTRSVNGATYAEATLSDEIDAEFGIYDLNAFLSILSLADENATISLNKEGDISIKGARSEITWPSADPSTIVAPKKQISFPTANVIFELNAEEYQQIMRVSRGLGADTLTIGSEDGKIVIKSFNKIADSKLEKPLYKFDATEYNDSNNFNFVINIANMKMQQDSYKVLLWATGEMFASKFEGTTASYVLAVEADSTHDF</sequence>
<dbReference type="KEGG" id="vg:9925993"/>
<dbReference type="Proteomes" id="UP000008730">
    <property type="component" value="Segment"/>
</dbReference>
<proteinExistence type="inferred from homology"/>
<dbReference type="SUPFAM" id="SSF55979">
    <property type="entry name" value="DNA clamp"/>
    <property type="match status" value="2"/>
</dbReference>
<dbReference type="GO" id="GO:0006260">
    <property type="term" value="P:DNA replication"/>
    <property type="evidence" value="ECO:0007669"/>
    <property type="project" value="UniProtKB-KW"/>
</dbReference>
<keyword evidence="1" id="KW-1194">Viral DNA replication</keyword>
<dbReference type="OrthoDB" id="7567at10239"/>
<dbReference type="GeneID" id="9925993"/>
<organism evidence="4 5">
    <name type="scientific">Acinetobacter phage Acj61</name>
    <dbReference type="NCBI Taxonomy" id="760732"/>
    <lineage>
        <taxon>Viruses</taxon>
        <taxon>Duplodnaviria</taxon>
        <taxon>Heunggongvirae</taxon>
        <taxon>Uroviricota</taxon>
        <taxon>Caudoviricetes</taxon>
        <taxon>Pantevenvirales</taxon>
        <taxon>Straboviridae</taxon>
        <taxon>Twarogvirinae</taxon>
        <taxon>Lasallevirus</taxon>
        <taxon>Lasallevirus Acj61</taxon>
        <taxon>Acinetobacter virus Acj61</taxon>
    </lineage>
</organism>
<dbReference type="Pfam" id="PF09116">
    <property type="entry name" value="gp45-slide_C"/>
    <property type="match status" value="1"/>
</dbReference>
<gene>
    <name evidence="4" type="primary">45</name>
    <name evidence="4" type="ORF">Acj61p102</name>
</gene>
<comment type="function">
    <text evidence="1">Sliding clamp that encircles the genomic DNA and links the DNA polymerase to the template to control the processivity of DNA synthesis. Responsible for tethering the catalytic subunit of DNA polymerase to DNA during high-speed replication. Interaction with the sliding-clamp-loader opens the sliding clamp so that it can be loaded around the DNA template. During transcription, encircles the DNA and tethers host RNA polymerase (RNAP) to it.</text>
</comment>
<dbReference type="Gene3D" id="3.70.10.10">
    <property type="match status" value="1"/>
</dbReference>
<dbReference type="GO" id="GO:0039693">
    <property type="term" value="P:viral DNA genome replication"/>
    <property type="evidence" value="ECO:0007669"/>
    <property type="project" value="UniProtKB-UniRule"/>
</dbReference>